<dbReference type="EMBL" id="LT629706">
    <property type="protein sequence ID" value="SDO38216.1"/>
    <property type="molecule type" value="Genomic_DNA"/>
</dbReference>
<accession>A0ABY0RQR5</accession>
<organism evidence="2 3">
    <name type="scientific">Pseudomonas poae</name>
    <dbReference type="NCBI Taxonomy" id="200451"/>
    <lineage>
        <taxon>Bacteria</taxon>
        <taxon>Pseudomonadati</taxon>
        <taxon>Pseudomonadota</taxon>
        <taxon>Gammaproteobacteria</taxon>
        <taxon>Pseudomonadales</taxon>
        <taxon>Pseudomonadaceae</taxon>
        <taxon>Pseudomonas</taxon>
    </lineage>
</organism>
<dbReference type="RefSeq" id="WP_060548223.1">
    <property type="nucleotide sequence ID" value="NZ_JYLI01000002.1"/>
</dbReference>
<evidence type="ECO:0000313" key="2">
    <source>
        <dbReference type="EMBL" id="SDO38216.1"/>
    </source>
</evidence>
<feature type="region of interest" description="Disordered" evidence="1">
    <location>
        <begin position="15"/>
        <end position="41"/>
    </location>
</feature>
<evidence type="ECO:0000313" key="3">
    <source>
        <dbReference type="Proteomes" id="UP000181903"/>
    </source>
</evidence>
<reference evidence="2 3" key="1">
    <citation type="submission" date="2016-10" db="EMBL/GenBank/DDBJ databases">
        <authorList>
            <person name="Varghese N."/>
            <person name="Submissions S."/>
        </authorList>
    </citation>
    <scope>NUCLEOTIDE SEQUENCE [LARGE SCALE GENOMIC DNA]</scope>
    <source>
        <strain evidence="2 3">BS2776</strain>
    </source>
</reference>
<keyword evidence="3" id="KW-1185">Reference proteome</keyword>
<dbReference type="GeneID" id="66762646"/>
<dbReference type="Proteomes" id="UP000181903">
    <property type="component" value="Chromosome I"/>
</dbReference>
<name>A0ABY0RQR5_9PSED</name>
<evidence type="ECO:0000256" key="1">
    <source>
        <dbReference type="SAM" id="MobiDB-lite"/>
    </source>
</evidence>
<protein>
    <submittedName>
        <fullName evidence="2">Uncharacterized protein</fullName>
    </submittedName>
</protein>
<proteinExistence type="predicted"/>
<gene>
    <name evidence="2" type="ORF">SAMN04490208_3585</name>
</gene>
<sequence length="96" mass="10863">MSEVLTEEQMRDALFSGLPPSSFKPRQSPAAPKASEQPRPSKLRVTLHVTKVFEGHMDVFVYESNTLSRLVAELEAKNAARKKKYKYIDVVSVQQI</sequence>